<reference evidence="8" key="1">
    <citation type="journal article" date="2017" name="Nat. Ecol. Evol.">
        <title>Genome expansion and lineage-specific genetic innovations in the forest pathogenic fungi Armillaria.</title>
        <authorList>
            <person name="Sipos G."/>
            <person name="Prasanna A.N."/>
            <person name="Walter M.C."/>
            <person name="O'Connor E."/>
            <person name="Balint B."/>
            <person name="Krizsan K."/>
            <person name="Kiss B."/>
            <person name="Hess J."/>
            <person name="Varga T."/>
            <person name="Slot J."/>
            <person name="Riley R."/>
            <person name="Boka B."/>
            <person name="Rigling D."/>
            <person name="Barry K."/>
            <person name="Lee J."/>
            <person name="Mihaltcheva S."/>
            <person name="LaButti K."/>
            <person name="Lipzen A."/>
            <person name="Waldron R."/>
            <person name="Moloney N.M."/>
            <person name="Sperisen C."/>
            <person name="Kredics L."/>
            <person name="Vagvoelgyi C."/>
            <person name="Patrignani A."/>
            <person name="Fitzpatrick D."/>
            <person name="Nagy I."/>
            <person name="Doyle S."/>
            <person name="Anderson J.B."/>
            <person name="Grigoriev I.V."/>
            <person name="Gueldener U."/>
            <person name="Muensterkoetter M."/>
            <person name="Nagy L.G."/>
        </authorList>
    </citation>
    <scope>NUCLEOTIDE SEQUENCE [LARGE SCALE GENOMIC DNA]</scope>
    <source>
        <strain evidence="8">Ar21-2</strain>
    </source>
</reference>
<dbReference type="EMBL" id="KZ293690">
    <property type="protein sequence ID" value="PBK85514.1"/>
    <property type="molecule type" value="Genomic_DNA"/>
</dbReference>
<proteinExistence type="predicted"/>
<sequence>MSGFALRIRYKYSNTSIRKRLLKDDRSGKTEQWSSGIHHQHECVAAGDGDHLVANGHKHFNADLNDIVIHRYTHNILVDDCFDGLDFIYVDDRNNKHHWNDFEHDPVDDCYHFVHHFKHGNDLQPNRSDHSDDVGGIATVTTVVPITPTTVRATGNSSAATASSSSSSSGGFWNNKGAVAGVFTVVGLIAFALLIVLITTTIRRRRARQYDRELAEAAAPGPGPVYLDDDDDFPARNKVVGGGGFSDVSSHGTYAQNPMSTESYGMSEMPTAAADYGQAGIGVSRTRSMGALPGGGGWLNAGEGGSPYPAFMQAGAPQHPGYDGGYNDINNTVPVAPPVAYGAYGEPIYPERQQSPPHSYPDIPATTSSDLSRQGSQSLLSGTTSPTSAGESYASHYQPGFVLPPSHDGGQQPQPEIDDGRPKILKVANE</sequence>
<protein>
    <submittedName>
        <fullName evidence="7">Uncharacterized protein</fullName>
    </submittedName>
</protein>
<keyword evidence="3 6" id="KW-1133">Transmembrane helix</keyword>
<dbReference type="PANTHER" id="PTHR15549:SF30">
    <property type="entry name" value="MID2 DOMAIN-CONTAINING PROTEIN"/>
    <property type="match status" value="1"/>
</dbReference>
<comment type="subcellular location">
    <subcellularLocation>
        <location evidence="1">Membrane</location>
        <topology evidence="1">Single-pass membrane protein</topology>
    </subcellularLocation>
</comment>
<dbReference type="InParanoid" id="A0A2H3CVN3"/>
<evidence type="ECO:0000256" key="4">
    <source>
        <dbReference type="ARBA" id="ARBA00023136"/>
    </source>
</evidence>
<dbReference type="GO" id="GO:0071944">
    <property type="term" value="C:cell periphery"/>
    <property type="evidence" value="ECO:0007669"/>
    <property type="project" value="UniProtKB-ARBA"/>
</dbReference>
<dbReference type="OrthoDB" id="3068832at2759"/>
<feature type="compositionally biased region" description="Low complexity" evidence="5">
    <location>
        <begin position="368"/>
        <end position="382"/>
    </location>
</feature>
<dbReference type="AlphaFoldDB" id="A0A2H3CVN3"/>
<organism evidence="7 8">
    <name type="scientific">Armillaria gallica</name>
    <name type="common">Bulbous honey fungus</name>
    <name type="synonym">Armillaria bulbosa</name>
    <dbReference type="NCBI Taxonomy" id="47427"/>
    <lineage>
        <taxon>Eukaryota</taxon>
        <taxon>Fungi</taxon>
        <taxon>Dikarya</taxon>
        <taxon>Basidiomycota</taxon>
        <taxon>Agaricomycotina</taxon>
        <taxon>Agaricomycetes</taxon>
        <taxon>Agaricomycetidae</taxon>
        <taxon>Agaricales</taxon>
        <taxon>Marasmiineae</taxon>
        <taxon>Physalacriaceae</taxon>
        <taxon>Armillaria</taxon>
    </lineage>
</organism>
<evidence type="ECO:0000256" key="5">
    <source>
        <dbReference type="SAM" id="MobiDB-lite"/>
    </source>
</evidence>
<accession>A0A2H3CVN3</accession>
<dbReference type="InterPro" id="IPR051694">
    <property type="entry name" value="Immunoregulatory_rcpt-like"/>
</dbReference>
<keyword evidence="4 6" id="KW-0472">Membrane</keyword>
<feature type="region of interest" description="Disordered" evidence="5">
    <location>
        <begin position="344"/>
        <end position="430"/>
    </location>
</feature>
<feature type="transmembrane region" description="Helical" evidence="6">
    <location>
        <begin position="178"/>
        <end position="202"/>
    </location>
</feature>
<dbReference type="PANTHER" id="PTHR15549">
    <property type="entry name" value="PAIRED IMMUNOGLOBULIN-LIKE TYPE 2 RECEPTOR"/>
    <property type="match status" value="1"/>
</dbReference>
<keyword evidence="8" id="KW-1185">Reference proteome</keyword>
<evidence type="ECO:0000256" key="2">
    <source>
        <dbReference type="ARBA" id="ARBA00022692"/>
    </source>
</evidence>
<name>A0A2H3CVN3_ARMGA</name>
<evidence type="ECO:0000313" key="8">
    <source>
        <dbReference type="Proteomes" id="UP000217790"/>
    </source>
</evidence>
<gene>
    <name evidence="7" type="ORF">ARMGADRAFT_1087393</name>
</gene>
<dbReference type="GO" id="GO:0016020">
    <property type="term" value="C:membrane"/>
    <property type="evidence" value="ECO:0007669"/>
    <property type="project" value="UniProtKB-SubCell"/>
</dbReference>
<dbReference type="STRING" id="47427.A0A2H3CVN3"/>
<keyword evidence="2 6" id="KW-0812">Transmembrane</keyword>
<dbReference type="Proteomes" id="UP000217790">
    <property type="component" value="Unassembled WGS sequence"/>
</dbReference>
<evidence type="ECO:0000313" key="7">
    <source>
        <dbReference type="EMBL" id="PBK85514.1"/>
    </source>
</evidence>
<evidence type="ECO:0000256" key="1">
    <source>
        <dbReference type="ARBA" id="ARBA00004167"/>
    </source>
</evidence>
<evidence type="ECO:0000256" key="6">
    <source>
        <dbReference type="SAM" id="Phobius"/>
    </source>
</evidence>
<dbReference type="OMA" id="FGQENDH"/>
<evidence type="ECO:0000256" key="3">
    <source>
        <dbReference type="ARBA" id="ARBA00022989"/>
    </source>
</evidence>